<feature type="domain" description="HPr" evidence="4">
    <location>
        <begin position="1"/>
        <end position="85"/>
    </location>
</feature>
<organism evidence="5 6">
    <name type="scientific">Candidatus Lachnoclostridium stercoripullorum</name>
    <dbReference type="NCBI Taxonomy" id="2838635"/>
    <lineage>
        <taxon>Bacteria</taxon>
        <taxon>Bacillati</taxon>
        <taxon>Bacillota</taxon>
        <taxon>Clostridia</taxon>
        <taxon>Lachnospirales</taxon>
        <taxon>Lachnospiraceae</taxon>
    </lineage>
</organism>
<evidence type="ECO:0000256" key="1">
    <source>
        <dbReference type="ARBA" id="ARBA00004496"/>
    </source>
</evidence>
<keyword evidence="2" id="KW-0963">Cytoplasm</keyword>
<accession>A0A9D1W6C4</accession>
<gene>
    <name evidence="5" type="ORF">IAA28_10835</name>
</gene>
<dbReference type="Proteomes" id="UP000886780">
    <property type="component" value="Unassembled WGS sequence"/>
</dbReference>
<dbReference type="Pfam" id="PF00381">
    <property type="entry name" value="PTS-HPr"/>
    <property type="match status" value="1"/>
</dbReference>
<dbReference type="SUPFAM" id="SSF55594">
    <property type="entry name" value="HPr-like"/>
    <property type="match status" value="1"/>
</dbReference>
<reference evidence="5" key="1">
    <citation type="journal article" date="2021" name="PeerJ">
        <title>Extensive microbial diversity within the chicken gut microbiome revealed by metagenomics and culture.</title>
        <authorList>
            <person name="Gilroy R."/>
            <person name="Ravi A."/>
            <person name="Getino M."/>
            <person name="Pursley I."/>
            <person name="Horton D.L."/>
            <person name="Alikhan N.F."/>
            <person name="Baker D."/>
            <person name="Gharbi K."/>
            <person name="Hall N."/>
            <person name="Watson M."/>
            <person name="Adriaenssens E.M."/>
            <person name="Foster-Nyarko E."/>
            <person name="Jarju S."/>
            <person name="Secka A."/>
            <person name="Antonio M."/>
            <person name="Oren A."/>
            <person name="Chaudhuri R.R."/>
            <person name="La Ragione R."/>
            <person name="Hildebrand F."/>
            <person name="Pallen M.J."/>
        </authorList>
    </citation>
    <scope>NUCLEOTIDE SEQUENCE</scope>
    <source>
        <strain evidence="5">ChiGjej4B4-12881</strain>
    </source>
</reference>
<evidence type="ECO:0000256" key="2">
    <source>
        <dbReference type="ARBA" id="ARBA00022490"/>
    </source>
</evidence>
<dbReference type="InterPro" id="IPR050399">
    <property type="entry name" value="HPr"/>
</dbReference>
<dbReference type="NCBIfam" id="TIGR01003">
    <property type="entry name" value="PTS_HPr_family"/>
    <property type="match status" value="1"/>
</dbReference>
<reference evidence="5" key="2">
    <citation type="submission" date="2021-04" db="EMBL/GenBank/DDBJ databases">
        <authorList>
            <person name="Gilroy R."/>
        </authorList>
    </citation>
    <scope>NUCLEOTIDE SEQUENCE</scope>
    <source>
        <strain evidence="5">ChiGjej4B4-12881</strain>
    </source>
</reference>
<evidence type="ECO:0000313" key="5">
    <source>
        <dbReference type="EMBL" id="HIX53281.1"/>
    </source>
</evidence>
<evidence type="ECO:0000259" key="4">
    <source>
        <dbReference type="PROSITE" id="PS51350"/>
    </source>
</evidence>
<evidence type="ECO:0000313" key="6">
    <source>
        <dbReference type="Proteomes" id="UP000886780"/>
    </source>
</evidence>
<keyword evidence="3" id="KW-0598">Phosphotransferase system</keyword>
<dbReference type="InterPro" id="IPR035895">
    <property type="entry name" value="HPr-like_sf"/>
</dbReference>
<name>A0A9D1W6C4_9FIRM</name>
<dbReference type="Gene3D" id="3.30.1340.10">
    <property type="entry name" value="HPr-like"/>
    <property type="match status" value="1"/>
</dbReference>
<comment type="caution">
    <text evidence="5">The sequence shown here is derived from an EMBL/GenBank/DDBJ whole genome shotgun (WGS) entry which is preliminary data.</text>
</comment>
<dbReference type="GO" id="GO:0009401">
    <property type="term" value="P:phosphoenolpyruvate-dependent sugar phosphotransferase system"/>
    <property type="evidence" value="ECO:0007669"/>
    <property type="project" value="UniProtKB-KW"/>
</dbReference>
<dbReference type="AlphaFoldDB" id="A0A9D1W6C4"/>
<proteinExistence type="predicted"/>
<protein>
    <submittedName>
        <fullName evidence="5">HPr family phosphocarrier protein</fullName>
    </submittedName>
</protein>
<dbReference type="PANTHER" id="PTHR33705:SF2">
    <property type="entry name" value="PHOSPHOCARRIER PROTEIN NPR"/>
    <property type="match status" value="1"/>
</dbReference>
<dbReference type="InterPro" id="IPR000032">
    <property type="entry name" value="HPr-like"/>
</dbReference>
<dbReference type="PANTHER" id="PTHR33705">
    <property type="entry name" value="PHOSPHOCARRIER PROTEIN HPR"/>
    <property type="match status" value="1"/>
</dbReference>
<dbReference type="EMBL" id="DXEU01000197">
    <property type="protein sequence ID" value="HIX53281.1"/>
    <property type="molecule type" value="Genomic_DNA"/>
</dbReference>
<comment type="subcellular location">
    <subcellularLocation>
        <location evidence="1">Cytoplasm</location>
    </subcellularLocation>
</comment>
<sequence length="85" mass="9378">MKEFKYTVTDPEGIHARPAGELVKKAKEFQSKITITKDGKSADVKRLFALMGLAIKQGMEVTLTIEGEDEETAAAAMEEFMKANL</sequence>
<dbReference type="PRINTS" id="PR00107">
    <property type="entry name" value="PHOSPHOCPHPR"/>
</dbReference>
<evidence type="ECO:0000256" key="3">
    <source>
        <dbReference type="ARBA" id="ARBA00022683"/>
    </source>
</evidence>
<dbReference type="CDD" id="cd00367">
    <property type="entry name" value="PTS-HPr_like"/>
    <property type="match status" value="1"/>
</dbReference>
<dbReference type="GO" id="GO:0005737">
    <property type="term" value="C:cytoplasm"/>
    <property type="evidence" value="ECO:0007669"/>
    <property type="project" value="UniProtKB-SubCell"/>
</dbReference>
<dbReference type="PROSITE" id="PS51350">
    <property type="entry name" value="PTS_HPR_DOM"/>
    <property type="match status" value="1"/>
</dbReference>